<reference evidence="2" key="3">
    <citation type="submission" date="2025-08" db="UniProtKB">
        <authorList>
            <consortium name="RefSeq"/>
        </authorList>
    </citation>
    <scope>IDENTIFICATION</scope>
    <source>
        <strain evidence="2">CBS 342.82</strain>
    </source>
</reference>
<dbReference type="Gene3D" id="1.25.40.20">
    <property type="entry name" value="Ankyrin repeat-containing domain"/>
    <property type="match status" value="1"/>
</dbReference>
<evidence type="ECO:0008006" key="3">
    <source>
        <dbReference type="Google" id="ProtNLM"/>
    </source>
</evidence>
<reference evidence="2" key="2">
    <citation type="submission" date="2020-04" db="EMBL/GenBank/DDBJ databases">
        <authorList>
            <consortium name="NCBI Genome Project"/>
        </authorList>
    </citation>
    <scope>NUCLEOTIDE SEQUENCE</scope>
    <source>
        <strain evidence="2">CBS 342.82</strain>
    </source>
</reference>
<dbReference type="AlphaFoldDB" id="A0A6J3MDG6"/>
<proteinExistence type="predicted"/>
<dbReference type="GeneID" id="54365090"/>
<keyword evidence="1" id="KW-1185">Reference proteome</keyword>
<dbReference type="InterPro" id="IPR036770">
    <property type="entry name" value="Ankyrin_rpt-contain_sf"/>
</dbReference>
<evidence type="ECO:0000313" key="2">
    <source>
        <dbReference type="RefSeq" id="XP_033462959.1"/>
    </source>
</evidence>
<dbReference type="OrthoDB" id="3641574at2759"/>
<dbReference type="Proteomes" id="UP000504637">
    <property type="component" value="Unplaced"/>
</dbReference>
<dbReference type="SUPFAM" id="SSF48403">
    <property type="entry name" value="Ankyrin repeat"/>
    <property type="match status" value="1"/>
</dbReference>
<dbReference type="RefSeq" id="XP_033462959.1">
    <property type="nucleotide sequence ID" value="XM_033607290.1"/>
</dbReference>
<reference evidence="2" key="1">
    <citation type="submission" date="2020-01" db="EMBL/GenBank/DDBJ databases">
        <authorList>
            <consortium name="DOE Joint Genome Institute"/>
            <person name="Haridas S."/>
            <person name="Albert R."/>
            <person name="Binder M."/>
            <person name="Bloem J."/>
            <person name="Labutti K."/>
            <person name="Salamov A."/>
            <person name="Andreopoulos B."/>
            <person name="Baker S.E."/>
            <person name="Barry K."/>
            <person name="Bills G."/>
            <person name="Bluhm B.H."/>
            <person name="Cannon C."/>
            <person name="Castanera R."/>
            <person name="Culley D.E."/>
            <person name="Daum C."/>
            <person name="Ezra D."/>
            <person name="Gonzalez J.B."/>
            <person name="Henrissat B."/>
            <person name="Kuo A."/>
            <person name="Liang C."/>
            <person name="Lipzen A."/>
            <person name="Lutzoni F."/>
            <person name="Magnuson J."/>
            <person name="Mondo S."/>
            <person name="Nolan M."/>
            <person name="Ohm R."/>
            <person name="Pangilinan J."/>
            <person name="Park H.-J."/>
            <person name="Ramirez L."/>
            <person name="Alfaro M."/>
            <person name="Sun H."/>
            <person name="Tritt A."/>
            <person name="Yoshinaga Y."/>
            <person name="Zwiers L.-H."/>
            <person name="Turgeon B.G."/>
            <person name="Goodwin S.B."/>
            <person name="Spatafora J.W."/>
            <person name="Crous P.W."/>
            <person name="Grigoriev I.V."/>
        </authorList>
    </citation>
    <scope>NUCLEOTIDE SEQUENCE</scope>
    <source>
        <strain evidence="2">CBS 342.82</strain>
    </source>
</reference>
<protein>
    <recommendedName>
        <fullName evidence="3">Ankyrin</fullName>
    </recommendedName>
</protein>
<sequence>MENSIKNVPRDHNRVAIWAQFVKAIEEHDFDTTRALFDAGKLGQEHIWEEFEMARDCTQQISCLQRLGSDYIARTSPRDLHSIEDFKAAQARGLDLRRTGHLYLQDFANRPEVLDYLLSQGSDVTRTDCRREYNGRNVIPGRIDTSLHLLDQVAALGDVNLFNKLVSLGADPLKSEALHRASKCHDEAKSVAMISCLIDRHNMSMEVKLHAAYTNGLDTGPERGTPLCSAIYNRNLPVAAELLRRSKKDDLWSAIVTAMGGSRVQYNEPALHLLLDHGGLDLQKVLDEAIHCDNLRAATVSLEHGADAAFALREQLQQNELALAQELNPPAYKDREYYREMSEEMKALLEERADKTLKASIEASRL</sequence>
<evidence type="ECO:0000313" key="1">
    <source>
        <dbReference type="Proteomes" id="UP000504637"/>
    </source>
</evidence>
<gene>
    <name evidence="2" type="ORF">K489DRAFT_406730</name>
</gene>
<accession>A0A6J3MDG6</accession>
<organism evidence="2">
    <name type="scientific">Dissoconium aciculare CBS 342.82</name>
    <dbReference type="NCBI Taxonomy" id="1314786"/>
    <lineage>
        <taxon>Eukaryota</taxon>
        <taxon>Fungi</taxon>
        <taxon>Dikarya</taxon>
        <taxon>Ascomycota</taxon>
        <taxon>Pezizomycotina</taxon>
        <taxon>Dothideomycetes</taxon>
        <taxon>Dothideomycetidae</taxon>
        <taxon>Mycosphaerellales</taxon>
        <taxon>Dissoconiaceae</taxon>
        <taxon>Dissoconium</taxon>
    </lineage>
</organism>
<name>A0A6J3MDG6_9PEZI</name>